<reference evidence="9 10" key="1">
    <citation type="submission" date="2016-10" db="EMBL/GenBank/DDBJ databases">
        <authorList>
            <person name="de Groot N.N."/>
        </authorList>
    </citation>
    <scope>NUCLEOTIDE SEQUENCE [LARGE SCALE GENOMIC DNA]</scope>
    <source>
        <strain evidence="9 10">RK1</strain>
    </source>
</reference>
<dbReference type="CDD" id="cd16144">
    <property type="entry name" value="ARS_like"/>
    <property type="match status" value="1"/>
</dbReference>
<dbReference type="InterPro" id="IPR050738">
    <property type="entry name" value="Sulfatase"/>
</dbReference>
<dbReference type="Pfam" id="PF00884">
    <property type="entry name" value="Sulfatase"/>
    <property type="match status" value="1"/>
</dbReference>
<protein>
    <submittedName>
        <fullName evidence="9">Arylsulfatase A</fullName>
    </submittedName>
</protein>
<evidence type="ECO:0000256" key="6">
    <source>
        <dbReference type="ARBA" id="ARBA00022837"/>
    </source>
</evidence>
<dbReference type="SUPFAM" id="SSF53649">
    <property type="entry name" value="Alkaline phosphatase-like"/>
    <property type="match status" value="1"/>
</dbReference>
<feature type="domain" description="Sulfatase N-terminal" evidence="8">
    <location>
        <begin position="38"/>
        <end position="341"/>
    </location>
</feature>
<comment type="cofactor">
    <cofactor evidence="1">
        <name>Ca(2+)</name>
        <dbReference type="ChEBI" id="CHEBI:29108"/>
    </cofactor>
</comment>
<evidence type="ECO:0000313" key="10">
    <source>
        <dbReference type="Proteomes" id="UP000198670"/>
    </source>
</evidence>
<evidence type="ECO:0000259" key="8">
    <source>
        <dbReference type="Pfam" id="PF00884"/>
    </source>
</evidence>
<sequence>MIYYKKPPFQLHCRSLWLAMLLWIILPAHAAQAQDEKPNIVLILIDDMGWKDAGFMGSDFYETPHIDQLAKEGKVFTNAYAAAGNCAPSRACLLSGQYTPRHGVYAVNSTDRGPKEKMRLTPTPNSTVLPAENFTVAEALKANGYATAMFGKWHLGGGAGTRPSDQGFDVGAEMKVPKEKEFKETNDPKGIYRITEDACAFMEAHKDGPFFLYVAHHATHMAIQAREEWYDHFGKKPKGTLHGDDRFAAMNAQMDDGVGQLLEKINALGIADRTLVIFMSDNGGLPRSSQHPLRAFKGAYYEGGIRVPLIARWPGKIKAGSTTDIPVLNTDLYPTFVELAGGKLPTDKVLDGESLVEIFAGTGSSVRKPKFWFFPGYLDKADPGARDTDFRTRPVTVVRKGDWKLLLYHEEWLLDGGRDRLSTNRAVELYNLRNDISEQHNLANDAIEKRDELLTDILAWHEQVDAKLPLTVKK</sequence>
<evidence type="ECO:0000256" key="1">
    <source>
        <dbReference type="ARBA" id="ARBA00001913"/>
    </source>
</evidence>
<evidence type="ECO:0000313" key="9">
    <source>
        <dbReference type="EMBL" id="SFI07828.1"/>
    </source>
</evidence>
<keyword evidence="3" id="KW-0479">Metal-binding</keyword>
<dbReference type="PANTHER" id="PTHR42693">
    <property type="entry name" value="ARYLSULFATASE FAMILY MEMBER"/>
    <property type="match status" value="1"/>
</dbReference>
<dbReference type="Gene3D" id="3.40.720.10">
    <property type="entry name" value="Alkaline Phosphatase, subunit A"/>
    <property type="match status" value="1"/>
</dbReference>
<name>A0A1I3F9G0_9SPHI</name>
<dbReference type="STRING" id="1477437.SAMN05444682_102223"/>
<feature type="signal peptide" evidence="7">
    <location>
        <begin position="1"/>
        <end position="30"/>
    </location>
</feature>
<evidence type="ECO:0000256" key="7">
    <source>
        <dbReference type="SAM" id="SignalP"/>
    </source>
</evidence>
<keyword evidence="4 7" id="KW-0732">Signal</keyword>
<dbReference type="Gene3D" id="3.30.1120.10">
    <property type="match status" value="1"/>
</dbReference>
<organism evidence="9 10">
    <name type="scientific">Parapedobacter indicus</name>
    <dbReference type="NCBI Taxonomy" id="1477437"/>
    <lineage>
        <taxon>Bacteria</taxon>
        <taxon>Pseudomonadati</taxon>
        <taxon>Bacteroidota</taxon>
        <taxon>Sphingobacteriia</taxon>
        <taxon>Sphingobacteriales</taxon>
        <taxon>Sphingobacteriaceae</taxon>
        <taxon>Parapedobacter</taxon>
    </lineage>
</organism>
<feature type="chain" id="PRO_5011469987" evidence="7">
    <location>
        <begin position="31"/>
        <end position="474"/>
    </location>
</feature>
<keyword evidence="5" id="KW-0378">Hydrolase</keyword>
<dbReference type="GO" id="GO:0046872">
    <property type="term" value="F:metal ion binding"/>
    <property type="evidence" value="ECO:0007669"/>
    <property type="project" value="UniProtKB-KW"/>
</dbReference>
<comment type="similarity">
    <text evidence="2">Belongs to the sulfatase family.</text>
</comment>
<proteinExistence type="inferred from homology"/>
<evidence type="ECO:0000256" key="5">
    <source>
        <dbReference type="ARBA" id="ARBA00022801"/>
    </source>
</evidence>
<keyword evidence="10" id="KW-1185">Reference proteome</keyword>
<dbReference type="PANTHER" id="PTHR42693:SF42">
    <property type="entry name" value="ARYLSULFATASE G"/>
    <property type="match status" value="1"/>
</dbReference>
<dbReference type="EMBL" id="FOQO01000002">
    <property type="protein sequence ID" value="SFI07828.1"/>
    <property type="molecule type" value="Genomic_DNA"/>
</dbReference>
<dbReference type="Proteomes" id="UP000198670">
    <property type="component" value="Unassembled WGS sequence"/>
</dbReference>
<accession>A0A1I3F9G0</accession>
<dbReference type="InterPro" id="IPR000917">
    <property type="entry name" value="Sulfatase_N"/>
</dbReference>
<gene>
    <name evidence="9" type="ORF">SAMN05444682_102223</name>
</gene>
<dbReference type="InterPro" id="IPR017850">
    <property type="entry name" value="Alkaline_phosphatase_core_sf"/>
</dbReference>
<evidence type="ECO:0000256" key="3">
    <source>
        <dbReference type="ARBA" id="ARBA00022723"/>
    </source>
</evidence>
<dbReference type="AlphaFoldDB" id="A0A1I3F9G0"/>
<dbReference type="RefSeq" id="WP_218146464.1">
    <property type="nucleotide sequence ID" value="NZ_FOQO01000002.1"/>
</dbReference>
<evidence type="ECO:0000256" key="2">
    <source>
        <dbReference type="ARBA" id="ARBA00008779"/>
    </source>
</evidence>
<dbReference type="GO" id="GO:0004065">
    <property type="term" value="F:arylsulfatase activity"/>
    <property type="evidence" value="ECO:0007669"/>
    <property type="project" value="TreeGrafter"/>
</dbReference>
<evidence type="ECO:0000256" key="4">
    <source>
        <dbReference type="ARBA" id="ARBA00022729"/>
    </source>
</evidence>
<keyword evidence="6" id="KW-0106">Calcium</keyword>